<comment type="caution">
    <text evidence="2">The sequence shown here is derived from an EMBL/GenBank/DDBJ whole genome shotgun (WGS) entry which is preliminary data.</text>
</comment>
<keyword evidence="3" id="KW-1185">Reference proteome</keyword>
<dbReference type="Proteomes" id="UP001148838">
    <property type="component" value="Unassembled WGS sequence"/>
</dbReference>
<feature type="domain" description="PiggyBac transposable element-derived protein" evidence="1">
    <location>
        <begin position="16"/>
        <end position="118"/>
    </location>
</feature>
<dbReference type="InterPro" id="IPR029526">
    <property type="entry name" value="PGBD"/>
</dbReference>
<accession>A0ABQ8SGA1</accession>
<dbReference type="EMBL" id="JAJSOF020000027">
    <property type="protein sequence ID" value="KAJ4433139.1"/>
    <property type="molecule type" value="Genomic_DNA"/>
</dbReference>
<gene>
    <name evidence="2" type="ORF">ANN_15396</name>
</gene>
<sequence>MVLMYFEWLPVYCGRTDNQEGPLGLRVISELTSVIPEDKTQQIKLLFYNFFTSVDALTELKARNIKATGTMRDNRTSKCPVMSTKDIEKKEQRGFCDFRFDATNEILNLKWKDSKVVTEGTNSVQ</sequence>
<organism evidence="2 3">
    <name type="scientific">Periplaneta americana</name>
    <name type="common">American cockroach</name>
    <name type="synonym">Blatta americana</name>
    <dbReference type="NCBI Taxonomy" id="6978"/>
    <lineage>
        <taxon>Eukaryota</taxon>
        <taxon>Metazoa</taxon>
        <taxon>Ecdysozoa</taxon>
        <taxon>Arthropoda</taxon>
        <taxon>Hexapoda</taxon>
        <taxon>Insecta</taxon>
        <taxon>Pterygota</taxon>
        <taxon>Neoptera</taxon>
        <taxon>Polyneoptera</taxon>
        <taxon>Dictyoptera</taxon>
        <taxon>Blattodea</taxon>
        <taxon>Blattoidea</taxon>
        <taxon>Blattidae</taxon>
        <taxon>Blattinae</taxon>
        <taxon>Periplaneta</taxon>
    </lineage>
</organism>
<evidence type="ECO:0000313" key="2">
    <source>
        <dbReference type="EMBL" id="KAJ4433139.1"/>
    </source>
</evidence>
<name>A0ABQ8SGA1_PERAM</name>
<protein>
    <recommendedName>
        <fullName evidence="1">PiggyBac transposable element-derived protein domain-containing protein</fullName>
    </recommendedName>
</protein>
<dbReference type="PANTHER" id="PTHR47055">
    <property type="entry name" value="DDE_TNP_1_7 DOMAIN-CONTAINING PROTEIN"/>
    <property type="match status" value="1"/>
</dbReference>
<dbReference type="Pfam" id="PF13843">
    <property type="entry name" value="DDE_Tnp_1_7"/>
    <property type="match status" value="1"/>
</dbReference>
<proteinExistence type="predicted"/>
<dbReference type="PANTHER" id="PTHR47055:SF3">
    <property type="entry name" value="PHORBOL-ESTER_DAG-TYPE DOMAIN-CONTAINING PROTEIN"/>
    <property type="match status" value="1"/>
</dbReference>
<dbReference type="InterPro" id="IPR052638">
    <property type="entry name" value="PiggyBac_TE-derived"/>
</dbReference>
<evidence type="ECO:0000259" key="1">
    <source>
        <dbReference type="Pfam" id="PF13843"/>
    </source>
</evidence>
<reference evidence="2 3" key="1">
    <citation type="journal article" date="2022" name="Allergy">
        <title>Genome assembly and annotation of Periplaneta americana reveal a comprehensive cockroach allergen profile.</title>
        <authorList>
            <person name="Wang L."/>
            <person name="Xiong Q."/>
            <person name="Saelim N."/>
            <person name="Wang L."/>
            <person name="Nong W."/>
            <person name="Wan A.T."/>
            <person name="Shi M."/>
            <person name="Liu X."/>
            <person name="Cao Q."/>
            <person name="Hui J.H.L."/>
            <person name="Sookrung N."/>
            <person name="Leung T.F."/>
            <person name="Tungtrongchitr A."/>
            <person name="Tsui S.K.W."/>
        </authorList>
    </citation>
    <scope>NUCLEOTIDE SEQUENCE [LARGE SCALE GENOMIC DNA]</scope>
    <source>
        <strain evidence="2">PWHHKU_190912</strain>
    </source>
</reference>
<evidence type="ECO:0000313" key="3">
    <source>
        <dbReference type="Proteomes" id="UP001148838"/>
    </source>
</evidence>